<accession>A0A9K3K5R5</accession>
<gene>
    <name evidence="3" type="ORF">IV203_021840</name>
    <name evidence="2" type="ORF">IV203_033454</name>
</gene>
<proteinExistence type="predicted"/>
<comment type="caution">
    <text evidence="2">The sequence shown here is derived from an EMBL/GenBank/DDBJ whole genome shotgun (WGS) entry which is preliminary data.</text>
</comment>
<dbReference type="Proteomes" id="UP000693970">
    <property type="component" value="Unassembled WGS sequence"/>
</dbReference>
<organism evidence="2 4">
    <name type="scientific">Nitzschia inconspicua</name>
    <dbReference type="NCBI Taxonomy" id="303405"/>
    <lineage>
        <taxon>Eukaryota</taxon>
        <taxon>Sar</taxon>
        <taxon>Stramenopiles</taxon>
        <taxon>Ochrophyta</taxon>
        <taxon>Bacillariophyta</taxon>
        <taxon>Bacillariophyceae</taxon>
        <taxon>Bacillariophycidae</taxon>
        <taxon>Bacillariales</taxon>
        <taxon>Bacillariaceae</taxon>
        <taxon>Nitzschia</taxon>
    </lineage>
</organism>
<reference evidence="2" key="2">
    <citation type="submission" date="2021-04" db="EMBL/GenBank/DDBJ databases">
        <authorList>
            <person name="Podell S."/>
        </authorList>
    </citation>
    <scope>NUCLEOTIDE SEQUENCE</scope>
    <source>
        <strain evidence="2">Hildebrandi</strain>
    </source>
</reference>
<evidence type="ECO:0000256" key="1">
    <source>
        <dbReference type="SAM" id="MobiDB-lite"/>
    </source>
</evidence>
<sequence>MAGNTNDDFLQSMTFATAGEHIRSCDCDECGNIPLSILAALRERKRQRLETGPMKRTQHRELIQRYGTGVSVYRITMTSRASPLVEFGNSHRIVWIQRKPAGTSLYSIGKGIIGSSDEEESRLLLEDWKEGKVILVPSNGGKAVGWIYRNDKKDKDKDNGDNNDKGETATKSCDEELVSSGPAVVIVAKITPEKLKELEDDTTDEPDWVDGITQCCQESMQEWSHSGQDSREDFPYHDIPDKHANKLKEYLKRLLDQHQ</sequence>
<evidence type="ECO:0000313" key="2">
    <source>
        <dbReference type="EMBL" id="KAG7337609.1"/>
    </source>
</evidence>
<protein>
    <submittedName>
        <fullName evidence="2">Uncharacterized protein</fullName>
    </submittedName>
</protein>
<dbReference type="EMBL" id="JAGRRH010000079">
    <property type="protein sequence ID" value="KAG7337609.1"/>
    <property type="molecule type" value="Genomic_DNA"/>
</dbReference>
<feature type="region of interest" description="Disordered" evidence="1">
    <location>
        <begin position="151"/>
        <end position="174"/>
    </location>
</feature>
<keyword evidence="4" id="KW-1185">Reference proteome</keyword>
<name>A0A9K3K5R5_9STRA</name>
<evidence type="ECO:0000313" key="4">
    <source>
        <dbReference type="Proteomes" id="UP000693970"/>
    </source>
</evidence>
<dbReference type="OrthoDB" id="48331at2759"/>
<dbReference type="AlphaFoldDB" id="A0A9K3K5R5"/>
<reference evidence="2" key="1">
    <citation type="journal article" date="2021" name="Sci. Rep.">
        <title>Diploid genomic architecture of Nitzschia inconspicua, an elite biomass production diatom.</title>
        <authorList>
            <person name="Oliver A."/>
            <person name="Podell S."/>
            <person name="Pinowska A."/>
            <person name="Traller J.C."/>
            <person name="Smith S.R."/>
            <person name="McClure R."/>
            <person name="Beliaev A."/>
            <person name="Bohutskyi P."/>
            <person name="Hill E.A."/>
            <person name="Rabines A."/>
            <person name="Zheng H."/>
            <person name="Allen L.Z."/>
            <person name="Kuo A."/>
            <person name="Grigoriev I.V."/>
            <person name="Allen A.E."/>
            <person name="Hazlebeck D."/>
            <person name="Allen E.E."/>
        </authorList>
    </citation>
    <scope>NUCLEOTIDE SEQUENCE</scope>
    <source>
        <strain evidence="2">Hildebrandi</strain>
    </source>
</reference>
<feature type="compositionally biased region" description="Basic and acidic residues" evidence="1">
    <location>
        <begin position="228"/>
        <end position="240"/>
    </location>
</feature>
<feature type="region of interest" description="Disordered" evidence="1">
    <location>
        <begin position="219"/>
        <end position="240"/>
    </location>
</feature>
<dbReference type="EMBL" id="JAGRRH010000023">
    <property type="protein sequence ID" value="KAG7343832.1"/>
    <property type="molecule type" value="Genomic_DNA"/>
</dbReference>
<evidence type="ECO:0000313" key="3">
    <source>
        <dbReference type="EMBL" id="KAG7343832.1"/>
    </source>
</evidence>